<evidence type="ECO:0000256" key="1">
    <source>
        <dbReference type="ARBA" id="ARBA00023239"/>
    </source>
</evidence>
<evidence type="ECO:0000259" key="2">
    <source>
        <dbReference type="SMART" id="SM00934"/>
    </source>
</evidence>
<dbReference type="SMART" id="SM00934">
    <property type="entry name" value="OMPdecase"/>
    <property type="match status" value="1"/>
</dbReference>
<dbReference type="GO" id="GO:0019854">
    <property type="term" value="P:L-ascorbic acid catabolic process"/>
    <property type="evidence" value="ECO:0007669"/>
    <property type="project" value="TreeGrafter"/>
</dbReference>
<gene>
    <name evidence="3" type="ORF">JZ786_23545</name>
</gene>
<protein>
    <submittedName>
        <fullName evidence="3">Orotidine 5'-phosphate decarboxylase</fullName>
    </submittedName>
</protein>
<dbReference type="RefSeq" id="WP_206656679.1">
    <property type="nucleotide sequence ID" value="NZ_CP071182.1"/>
</dbReference>
<dbReference type="KEGG" id="afx:JZ786_23545"/>
<dbReference type="InterPro" id="IPR001754">
    <property type="entry name" value="OMPdeCOase_dom"/>
</dbReference>
<dbReference type="InterPro" id="IPR011060">
    <property type="entry name" value="RibuloseP-bd_barrel"/>
</dbReference>
<dbReference type="GO" id="GO:0004590">
    <property type="term" value="F:orotidine-5'-phosphate decarboxylase activity"/>
    <property type="evidence" value="ECO:0007669"/>
    <property type="project" value="InterPro"/>
</dbReference>
<dbReference type="EMBL" id="CP071182">
    <property type="protein sequence ID" value="QSO47324.1"/>
    <property type="molecule type" value="Genomic_DNA"/>
</dbReference>
<accession>A0A9X7VZ01</accession>
<evidence type="ECO:0000313" key="3">
    <source>
        <dbReference type="EMBL" id="QSO47324.1"/>
    </source>
</evidence>
<dbReference type="GO" id="GO:0033982">
    <property type="term" value="F:3-dehydro-L-gulonate-6-phosphate decarboxylase activity"/>
    <property type="evidence" value="ECO:0007669"/>
    <property type="project" value="TreeGrafter"/>
</dbReference>
<dbReference type="PANTHER" id="PTHR35039">
    <property type="entry name" value="3-KETO-L-GULONATE-6-PHOSPHATE DECARBOXYLASE SGBH-RELATED"/>
    <property type="match status" value="1"/>
</dbReference>
<dbReference type="PANTHER" id="PTHR35039:SF3">
    <property type="entry name" value="3-KETO-L-GULONATE-6-PHOSPHATE DECARBOXYLASE SGBH-RELATED"/>
    <property type="match status" value="1"/>
</dbReference>
<dbReference type="SUPFAM" id="SSF51366">
    <property type="entry name" value="Ribulose-phoshate binding barrel"/>
    <property type="match status" value="1"/>
</dbReference>
<sequence>MNLQVAIDRVSLDRALHLVGEVRAVADIIEVGTSLTKDYGMESIRWIRRLLDEDGGRRPKVLADIKTMDEGAYEFEAAYAAGADYATVMGAAARATVEACYGVAQARERDILIDLLETSPERIAALQGLQNAVFCIHLPKDGPASDIVAKVNEFCQAYPGIERIAVAGGVTLDQVPLLAKLPIEVCIVGSAVTGADNVRLAAETFAAAMKGAR</sequence>
<dbReference type="Gene3D" id="3.20.20.70">
    <property type="entry name" value="Aldolase class I"/>
    <property type="match status" value="1"/>
</dbReference>
<proteinExistence type="predicted"/>
<evidence type="ECO:0000313" key="4">
    <source>
        <dbReference type="Proteomes" id="UP000663505"/>
    </source>
</evidence>
<feature type="domain" description="Orotidine 5'-phosphate decarboxylase" evidence="2">
    <location>
        <begin position="2"/>
        <end position="205"/>
    </location>
</feature>
<keyword evidence="1" id="KW-0456">Lyase</keyword>
<dbReference type="AlphaFoldDB" id="A0A9X7VZ01"/>
<dbReference type="GO" id="GO:0006207">
    <property type="term" value="P:'de novo' pyrimidine nucleobase biosynthetic process"/>
    <property type="evidence" value="ECO:0007669"/>
    <property type="project" value="InterPro"/>
</dbReference>
<dbReference type="InterPro" id="IPR013785">
    <property type="entry name" value="Aldolase_TIM"/>
</dbReference>
<reference evidence="3 4" key="1">
    <citation type="submission" date="2021-02" db="EMBL/GenBank/DDBJ databases">
        <title>Alicyclobacillus curvatus sp. nov. and Alicyclobacillus mengziensis sp. nov., two acidophilic bacteria isolated from acid mine drainage.</title>
        <authorList>
            <person name="Huang Y."/>
        </authorList>
    </citation>
    <scope>NUCLEOTIDE SEQUENCE [LARGE SCALE GENOMIC DNA]</scope>
    <source>
        <strain evidence="3 4">S30H14</strain>
    </source>
</reference>
<keyword evidence="4" id="KW-1185">Reference proteome</keyword>
<dbReference type="Proteomes" id="UP000663505">
    <property type="component" value="Chromosome"/>
</dbReference>
<dbReference type="Pfam" id="PF00215">
    <property type="entry name" value="OMPdecase"/>
    <property type="match status" value="1"/>
</dbReference>
<organism evidence="3 4">
    <name type="scientific">Alicyclobacillus mengziensis</name>
    <dbReference type="NCBI Taxonomy" id="2931921"/>
    <lineage>
        <taxon>Bacteria</taxon>
        <taxon>Bacillati</taxon>
        <taxon>Bacillota</taxon>
        <taxon>Bacilli</taxon>
        <taxon>Bacillales</taxon>
        <taxon>Alicyclobacillaceae</taxon>
        <taxon>Alicyclobacillus</taxon>
    </lineage>
</organism>
<name>A0A9X7VZ01_9BACL</name>